<feature type="active site" description="Proton donor" evidence="4">
    <location>
        <position position="190"/>
    </location>
</feature>
<evidence type="ECO:0000259" key="5">
    <source>
        <dbReference type="Pfam" id="PF01229"/>
    </source>
</evidence>
<dbReference type="GO" id="GO:0005975">
    <property type="term" value="P:carbohydrate metabolic process"/>
    <property type="evidence" value="ECO:0007669"/>
    <property type="project" value="InterPro"/>
</dbReference>
<dbReference type="PANTHER" id="PTHR12631:SF10">
    <property type="entry name" value="BETA-XYLOSIDASE-LIKE PROTEIN-RELATED"/>
    <property type="match status" value="1"/>
</dbReference>
<dbReference type="InterPro" id="IPR049166">
    <property type="entry name" value="GH39_cat"/>
</dbReference>
<dbReference type="InterPro" id="IPR051923">
    <property type="entry name" value="Glycosyl_Hydrolase_39"/>
</dbReference>
<evidence type="ECO:0000256" key="2">
    <source>
        <dbReference type="ARBA" id="ARBA00022801"/>
    </source>
</evidence>
<dbReference type="Gene3D" id="3.20.20.80">
    <property type="entry name" value="Glycosidases"/>
    <property type="match status" value="1"/>
</dbReference>
<organism evidence="6 7">
    <name type="scientific">Mucilaginibacter yixingensis</name>
    <dbReference type="NCBI Taxonomy" id="1295612"/>
    <lineage>
        <taxon>Bacteria</taxon>
        <taxon>Pseudomonadati</taxon>
        <taxon>Bacteroidota</taxon>
        <taxon>Sphingobacteriia</taxon>
        <taxon>Sphingobacteriales</taxon>
        <taxon>Sphingobacteriaceae</taxon>
        <taxon>Mucilaginibacter</taxon>
    </lineage>
</organism>
<dbReference type="InterPro" id="IPR049165">
    <property type="entry name" value="GH39_as"/>
</dbReference>
<reference evidence="6 7" key="1">
    <citation type="submission" date="2018-04" db="EMBL/GenBank/DDBJ databases">
        <title>Genomic Encyclopedia of Archaeal and Bacterial Type Strains, Phase II (KMG-II): from individual species to whole genera.</title>
        <authorList>
            <person name="Goeker M."/>
        </authorList>
    </citation>
    <scope>NUCLEOTIDE SEQUENCE [LARGE SCALE GENOMIC DNA]</scope>
    <source>
        <strain evidence="6 7">DSM 26809</strain>
    </source>
</reference>
<dbReference type="PRINTS" id="PR00745">
    <property type="entry name" value="GLHYDRLASE39"/>
</dbReference>
<comment type="caution">
    <text evidence="6">The sequence shown here is derived from an EMBL/GenBank/DDBJ whole genome shotgun (WGS) entry which is preliminary data.</text>
</comment>
<gene>
    <name evidence="6" type="ORF">C8P68_105186</name>
</gene>
<dbReference type="SUPFAM" id="SSF51011">
    <property type="entry name" value="Glycosyl hydrolase domain"/>
    <property type="match status" value="1"/>
</dbReference>
<comment type="similarity">
    <text evidence="1">Belongs to the glycosyl hydrolase 39 family.</text>
</comment>
<evidence type="ECO:0000256" key="3">
    <source>
        <dbReference type="ARBA" id="ARBA00023295"/>
    </source>
</evidence>
<dbReference type="Proteomes" id="UP000244168">
    <property type="component" value="Unassembled WGS sequence"/>
</dbReference>
<dbReference type="GO" id="GO:0004553">
    <property type="term" value="F:hydrolase activity, hydrolyzing O-glycosyl compounds"/>
    <property type="evidence" value="ECO:0007669"/>
    <property type="project" value="InterPro"/>
</dbReference>
<accession>A0A2T5J8F8</accession>
<feature type="domain" description="Glycosyl hydrolases family 39 N-terminal catalytic" evidence="5">
    <location>
        <begin position="38"/>
        <end position="510"/>
    </location>
</feature>
<evidence type="ECO:0000313" key="7">
    <source>
        <dbReference type="Proteomes" id="UP000244168"/>
    </source>
</evidence>
<dbReference type="AlphaFoldDB" id="A0A2T5J8F8"/>
<keyword evidence="7" id="KW-1185">Reference proteome</keyword>
<dbReference type="PANTHER" id="PTHR12631">
    <property type="entry name" value="ALPHA-L-IDURONIDASE"/>
    <property type="match status" value="1"/>
</dbReference>
<name>A0A2T5J8F8_9SPHI</name>
<dbReference type="EMBL" id="QAOQ01000005">
    <property type="protein sequence ID" value="PTQ95679.1"/>
    <property type="molecule type" value="Genomic_DNA"/>
</dbReference>
<dbReference type="RefSeq" id="WP_245917065.1">
    <property type="nucleotide sequence ID" value="NZ_CP160205.1"/>
</dbReference>
<protein>
    <submittedName>
        <fullName evidence="6">Xylan 1,4-beta-xylosidase</fullName>
    </submittedName>
</protein>
<evidence type="ECO:0000256" key="4">
    <source>
        <dbReference type="PIRSR" id="PIRSR600514-1"/>
    </source>
</evidence>
<dbReference type="InterPro" id="IPR000514">
    <property type="entry name" value="Glyco_hydro_39"/>
</dbReference>
<proteinExistence type="inferred from homology"/>
<sequence length="531" mass="60297">MRKFNLFKTVCALVAIMQCVQSSEAQNLKAQSVRVVDADVSKISGPLNQAYKMCVGAGRANEGLRADWQRQLRMVKKDCGFEYIRFHGLLTDDMGVYTEDKQGNPIYNWQYIDELYDFLLSIKVRPFVELGFMPKALASGNQTVFWWKGNITQPKDFNKWADLIKHLVAHWTERYGAAEVQQWYFEVWNEPNLNIFFAGKQADYFKLYETTAKAIKGVNPKYRVGGPATAGSAWIPEMISFCKTNNVPLDFVSTHTYSVKRGFVDLTGDAGTIINPDKNAVAKTMRQSRQQITNSAMPNLELHYTEWSSSYTPTDYLHDTYEEASFILDNIKRASPAVTSLSYWTFTDIFEENGPRSTPFHGGFGLVNYQDIKKPAYYAYQYLNNLGKYEIVSKDSSAIITKDDRGNISALVWNCTIDHPGDSTNDQVYYRREHPAQPIGQLHLNLSGLKPGKYQLQINKTGYRAHDAYTAYLDLQAPAQLTRQQAALIKQQQNNEQPLATTTVTVAGNGTFSKTLTLAQNDVYFLRLIKD</sequence>
<dbReference type="SUPFAM" id="SSF51445">
    <property type="entry name" value="(Trans)glycosidases"/>
    <property type="match status" value="1"/>
</dbReference>
<dbReference type="Gene3D" id="2.60.40.1500">
    <property type="entry name" value="Glycosyl hydrolase domain, family 39"/>
    <property type="match status" value="1"/>
</dbReference>
<keyword evidence="2" id="KW-0378">Hydrolase</keyword>
<dbReference type="PROSITE" id="PS01027">
    <property type="entry name" value="GLYCOSYL_HYDROL_F39"/>
    <property type="match status" value="1"/>
</dbReference>
<evidence type="ECO:0000256" key="1">
    <source>
        <dbReference type="ARBA" id="ARBA00008875"/>
    </source>
</evidence>
<keyword evidence="3" id="KW-0326">Glycosidase</keyword>
<dbReference type="InterPro" id="IPR017853">
    <property type="entry name" value="GH"/>
</dbReference>
<evidence type="ECO:0000313" key="6">
    <source>
        <dbReference type="EMBL" id="PTQ95679.1"/>
    </source>
</evidence>
<dbReference type="Pfam" id="PF01229">
    <property type="entry name" value="Glyco_hydro_39"/>
    <property type="match status" value="1"/>
</dbReference>